<evidence type="ECO:0000256" key="1">
    <source>
        <dbReference type="ARBA" id="ARBA00004141"/>
    </source>
</evidence>
<dbReference type="Proteomes" id="UP001318860">
    <property type="component" value="Unassembled WGS sequence"/>
</dbReference>
<comment type="subcellular location">
    <subcellularLocation>
        <location evidence="1">Membrane</location>
        <topology evidence="1">Multi-pass membrane protein</topology>
    </subcellularLocation>
</comment>
<feature type="transmembrane region" description="Helical" evidence="7">
    <location>
        <begin position="467"/>
        <end position="489"/>
    </location>
</feature>
<keyword evidence="3 7" id="KW-0812">Transmembrane</keyword>
<gene>
    <name evidence="8" type="ORF">DH2020_045032</name>
</gene>
<evidence type="ECO:0000256" key="4">
    <source>
        <dbReference type="ARBA" id="ARBA00022989"/>
    </source>
</evidence>
<dbReference type="InterPro" id="IPR036259">
    <property type="entry name" value="MFS_trans_sf"/>
</dbReference>
<dbReference type="PANTHER" id="PTHR11654">
    <property type="entry name" value="OLIGOPEPTIDE TRANSPORTER-RELATED"/>
    <property type="match status" value="1"/>
</dbReference>
<evidence type="ECO:0000256" key="3">
    <source>
        <dbReference type="ARBA" id="ARBA00022692"/>
    </source>
</evidence>
<feature type="transmembrane region" description="Helical" evidence="7">
    <location>
        <begin position="93"/>
        <end position="112"/>
    </location>
</feature>
<comment type="caution">
    <text evidence="8">The sequence shown here is derived from an EMBL/GenBank/DDBJ whole genome shotgun (WGS) entry which is preliminary data.</text>
</comment>
<keyword evidence="9" id="KW-1185">Reference proteome</keyword>
<feature type="transmembrane region" description="Helical" evidence="7">
    <location>
        <begin position="160"/>
        <end position="182"/>
    </location>
</feature>
<evidence type="ECO:0000256" key="5">
    <source>
        <dbReference type="ARBA" id="ARBA00023136"/>
    </source>
</evidence>
<feature type="transmembrane region" description="Helical" evidence="7">
    <location>
        <begin position="119"/>
        <end position="140"/>
    </location>
</feature>
<dbReference type="EMBL" id="JABTTQ020002927">
    <property type="protein sequence ID" value="KAK6121258.1"/>
    <property type="molecule type" value="Genomic_DNA"/>
</dbReference>
<evidence type="ECO:0000256" key="7">
    <source>
        <dbReference type="SAM" id="Phobius"/>
    </source>
</evidence>
<feature type="transmembrane region" description="Helical" evidence="7">
    <location>
        <begin position="203"/>
        <end position="227"/>
    </location>
</feature>
<keyword evidence="5 7" id="KW-0472">Membrane</keyword>
<feature type="transmembrane region" description="Helical" evidence="7">
    <location>
        <begin position="428"/>
        <end position="446"/>
    </location>
</feature>
<dbReference type="SUPFAM" id="SSF103473">
    <property type="entry name" value="MFS general substrate transporter"/>
    <property type="match status" value="1"/>
</dbReference>
<keyword evidence="4 7" id="KW-1133">Transmembrane helix</keyword>
<sequence length="548" mass="60318">MVSFCIFINRQQFNYEFLKLMFIVSCEIQGEDGEQGYDTLSTSKNKGKGGFRATSFIYALTGLENMGLVANMVSLVLYFSYKMYFDLSTSANTLTNLMGSTYLLSVVGGFISDNYINRFNCCLIFGTLEVLALSMMTIQAHSDSLLPKPCGKSSCVENGVAVYFYASLSLLALGVGGVRGALPALGADQFDAKDPKEAKGLASYFNWLLLSSVVGGSVGVTIVVWVATNKNNHNWWKGFLITAVGTFAGYVFLVVGKPFYRLQVIRDSPLTRIVQVIVVAIKNGGLSHPESPSELYEINEKDSDSTAAKIAHTEQFRWLDKAAILPPNTEPSPWKVCTVTQVEEVKVLTRMMPIIASTIILNTCMAQLQTFSVQQGYRMNPRLGSFQVPAASIPVIPLLFMIVLIPIYDRLFVPFVRKFTKHPSGVTQLQRVGVGLVLSALSMAIAGIVEVKRKKQSLKSPLSPISLFWLAFQYGIFGIADMFTLVGLLEFYYKEAPVGMKSLSTSFVWISQSFGYFLSSVFVDAINSVTKRVAPERWSAARTGLGPK</sequence>
<name>A0ABR0UFC7_REHGL</name>
<comment type="similarity">
    <text evidence="6">Belongs to the major facilitator superfamily. Phosphate:H(+) symporter (TC 2.A.1.9) family.</text>
</comment>
<dbReference type="InterPro" id="IPR000109">
    <property type="entry name" value="POT_fam"/>
</dbReference>
<feature type="transmembrane region" description="Helical" evidence="7">
    <location>
        <begin position="388"/>
        <end position="408"/>
    </location>
</feature>
<comment type="similarity">
    <text evidence="2">Belongs to the major facilitator superfamily. Proton-dependent oligopeptide transporter (POT/PTR) (TC 2.A.17) family.</text>
</comment>
<feature type="transmembrane region" description="Helical" evidence="7">
    <location>
        <begin position="56"/>
        <end position="81"/>
    </location>
</feature>
<accession>A0ABR0UFC7</accession>
<proteinExistence type="inferred from homology"/>
<evidence type="ECO:0000256" key="2">
    <source>
        <dbReference type="ARBA" id="ARBA00005982"/>
    </source>
</evidence>
<dbReference type="Pfam" id="PF00854">
    <property type="entry name" value="PTR2"/>
    <property type="match status" value="1"/>
</dbReference>
<feature type="transmembrane region" description="Helical" evidence="7">
    <location>
        <begin position="509"/>
        <end position="529"/>
    </location>
</feature>
<protein>
    <submittedName>
        <fullName evidence="8">Uncharacterized protein</fullName>
    </submittedName>
</protein>
<evidence type="ECO:0000313" key="9">
    <source>
        <dbReference type="Proteomes" id="UP001318860"/>
    </source>
</evidence>
<evidence type="ECO:0000256" key="6">
    <source>
        <dbReference type="ARBA" id="ARBA00044504"/>
    </source>
</evidence>
<organism evidence="8 9">
    <name type="scientific">Rehmannia glutinosa</name>
    <name type="common">Chinese foxglove</name>
    <dbReference type="NCBI Taxonomy" id="99300"/>
    <lineage>
        <taxon>Eukaryota</taxon>
        <taxon>Viridiplantae</taxon>
        <taxon>Streptophyta</taxon>
        <taxon>Embryophyta</taxon>
        <taxon>Tracheophyta</taxon>
        <taxon>Spermatophyta</taxon>
        <taxon>Magnoliopsida</taxon>
        <taxon>eudicotyledons</taxon>
        <taxon>Gunneridae</taxon>
        <taxon>Pentapetalae</taxon>
        <taxon>asterids</taxon>
        <taxon>lamiids</taxon>
        <taxon>Lamiales</taxon>
        <taxon>Orobanchaceae</taxon>
        <taxon>Rehmannieae</taxon>
        <taxon>Rehmannia</taxon>
    </lineage>
</organism>
<reference evidence="8 9" key="1">
    <citation type="journal article" date="2021" name="Comput. Struct. Biotechnol. J.">
        <title>De novo genome assembly of the potent medicinal plant Rehmannia glutinosa using nanopore technology.</title>
        <authorList>
            <person name="Ma L."/>
            <person name="Dong C."/>
            <person name="Song C."/>
            <person name="Wang X."/>
            <person name="Zheng X."/>
            <person name="Niu Y."/>
            <person name="Chen S."/>
            <person name="Feng W."/>
        </authorList>
    </citation>
    <scope>NUCLEOTIDE SEQUENCE [LARGE SCALE GENOMIC DNA]</scope>
    <source>
        <strain evidence="8">DH-2019</strain>
    </source>
</reference>
<dbReference type="Gene3D" id="1.20.1250.20">
    <property type="entry name" value="MFS general substrate transporter like domains"/>
    <property type="match status" value="1"/>
</dbReference>
<evidence type="ECO:0000313" key="8">
    <source>
        <dbReference type="EMBL" id="KAK6121258.1"/>
    </source>
</evidence>
<feature type="transmembrane region" description="Helical" evidence="7">
    <location>
        <begin position="239"/>
        <end position="260"/>
    </location>
</feature>